<keyword evidence="6 8" id="KW-0472">Membrane</keyword>
<dbReference type="Proteomes" id="UP000675554">
    <property type="component" value="Unassembled WGS sequence"/>
</dbReference>
<keyword evidence="3" id="KW-1003">Cell membrane</keyword>
<reference evidence="9" key="1">
    <citation type="submission" date="2021-04" db="EMBL/GenBank/DDBJ databases">
        <title>Sequencing of actinobacteria type strains.</title>
        <authorList>
            <person name="Nguyen G.-S."/>
            <person name="Wentzel A."/>
        </authorList>
    </citation>
    <scope>NUCLEOTIDE SEQUENCE</scope>
    <source>
        <strain evidence="9">DSM 42095</strain>
    </source>
</reference>
<gene>
    <name evidence="9" type="ORF">KDA82_03020</name>
</gene>
<dbReference type="InterPro" id="IPR039428">
    <property type="entry name" value="NUOK/Mnh_C1-like"/>
</dbReference>
<keyword evidence="4 8" id="KW-0812">Transmembrane</keyword>
<evidence type="ECO:0000313" key="9">
    <source>
        <dbReference type="EMBL" id="MBR7672025.1"/>
    </source>
</evidence>
<feature type="transmembrane region" description="Helical" evidence="8">
    <location>
        <begin position="30"/>
        <end position="54"/>
    </location>
</feature>
<keyword evidence="5 8" id="KW-1133">Transmembrane helix</keyword>
<proteinExistence type="inferred from homology"/>
<evidence type="ECO:0000256" key="2">
    <source>
        <dbReference type="ARBA" id="ARBA00010388"/>
    </source>
</evidence>
<dbReference type="PANTHER" id="PTHR34583:SF2">
    <property type="entry name" value="ANTIPORTER SUBUNIT MNHC2-RELATED"/>
    <property type="match status" value="1"/>
</dbReference>
<dbReference type="NCBIfam" id="NF005929">
    <property type="entry name" value="PRK07946.1"/>
    <property type="match status" value="1"/>
</dbReference>
<evidence type="ECO:0000256" key="8">
    <source>
        <dbReference type="SAM" id="Phobius"/>
    </source>
</evidence>
<comment type="subcellular location">
    <subcellularLocation>
        <location evidence="1">Cell membrane</location>
        <topology evidence="1">Multi-pass membrane protein</topology>
    </subcellularLocation>
</comment>
<dbReference type="Pfam" id="PF00420">
    <property type="entry name" value="Oxidored_q2"/>
    <property type="match status" value="1"/>
</dbReference>
<comment type="caution">
    <text evidence="9">The sequence shown here is derived from an EMBL/GenBank/DDBJ whole genome shotgun (WGS) entry which is preliminary data.</text>
</comment>
<evidence type="ECO:0000256" key="6">
    <source>
        <dbReference type="ARBA" id="ARBA00023136"/>
    </source>
</evidence>
<evidence type="ECO:0000256" key="1">
    <source>
        <dbReference type="ARBA" id="ARBA00004651"/>
    </source>
</evidence>
<feature type="region of interest" description="Disordered" evidence="7">
    <location>
        <begin position="150"/>
        <end position="214"/>
    </location>
</feature>
<feature type="transmembrane region" description="Helical" evidence="8">
    <location>
        <begin position="6"/>
        <end position="23"/>
    </location>
</feature>
<feature type="compositionally biased region" description="Acidic residues" evidence="7">
    <location>
        <begin position="195"/>
        <end position="206"/>
    </location>
</feature>
<keyword evidence="10" id="KW-1185">Reference proteome</keyword>
<dbReference type="EMBL" id="JAGSMN010000062">
    <property type="protein sequence ID" value="MBR7672025.1"/>
    <property type="molecule type" value="Genomic_DNA"/>
</dbReference>
<evidence type="ECO:0000256" key="3">
    <source>
        <dbReference type="ARBA" id="ARBA00022475"/>
    </source>
</evidence>
<sequence>MTETLVLVIAGGTLFAAGTVLLLSRPLTRILLGAVLLGNGVNLLLLASSGPAGQAPLLYPGADREKMADPLPEAFVLTAIVITLALTAFLVTMAYRAWQLSGNDDVQDDVEDVRIARRADYVEERDRLRAKYHERRDAYRALVNAEEEQEARERKAYQQLGKARDQYREMRRRARAESRAESRAHRARQARAEETAEETAEEDDLWETILGADR</sequence>
<feature type="transmembrane region" description="Helical" evidence="8">
    <location>
        <begin position="74"/>
        <end position="95"/>
    </location>
</feature>
<evidence type="ECO:0000313" key="10">
    <source>
        <dbReference type="Proteomes" id="UP000675554"/>
    </source>
</evidence>
<feature type="compositionally biased region" description="Basic and acidic residues" evidence="7">
    <location>
        <begin position="151"/>
        <end position="194"/>
    </location>
</feature>
<evidence type="ECO:0000256" key="4">
    <source>
        <dbReference type="ARBA" id="ARBA00022692"/>
    </source>
</evidence>
<name>A0A8T4IJH1_9ACTN</name>
<dbReference type="AlphaFoldDB" id="A0A8T4IJH1"/>
<dbReference type="GO" id="GO:0005886">
    <property type="term" value="C:plasma membrane"/>
    <property type="evidence" value="ECO:0007669"/>
    <property type="project" value="UniProtKB-SubCell"/>
</dbReference>
<evidence type="ECO:0000256" key="5">
    <source>
        <dbReference type="ARBA" id="ARBA00022989"/>
    </source>
</evidence>
<organism evidence="9 10">
    <name type="scientific">Streptomyces daliensis</name>
    <dbReference type="NCBI Taxonomy" id="299421"/>
    <lineage>
        <taxon>Bacteria</taxon>
        <taxon>Bacillati</taxon>
        <taxon>Actinomycetota</taxon>
        <taxon>Actinomycetes</taxon>
        <taxon>Kitasatosporales</taxon>
        <taxon>Streptomycetaceae</taxon>
        <taxon>Streptomyces</taxon>
    </lineage>
</organism>
<evidence type="ECO:0000256" key="7">
    <source>
        <dbReference type="SAM" id="MobiDB-lite"/>
    </source>
</evidence>
<dbReference type="Gene3D" id="1.10.287.3510">
    <property type="match status" value="1"/>
</dbReference>
<dbReference type="InterPro" id="IPR050601">
    <property type="entry name" value="CPA3_antiporter_subunitC"/>
</dbReference>
<comment type="similarity">
    <text evidence="2">Belongs to the CPA3 antiporters (TC 2.A.63) subunit C family.</text>
</comment>
<protein>
    <submittedName>
        <fullName evidence="9">Na(+)/H(+) antiporter subunit C</fullName>
    </submittedName>
</protein>
<dbReference type="PANTHER" id="PTHR34583">
    <property type="entry name" value="ANTIPORTER SUBUNIT MNHC2-RELATED"/>
    <property type="match status" value="1"/>
</dbReference>
<accession>A0A8T4IJH1</accession>